<evidence type="ECO:0000256" key="2">
    <source>
        <dbReference type="SAM" id="Phobius"/>
    </source>
</evidence>
<gene>
    <name evidence="4" type="ORF">GCM10009663_13880</name>
</gene>
<evidence type="ECO:0000313" key="4">
    <source>
        <dbReference type="EMBL" id="GAA1074467.1"/>
    </source>
</evidence>
<feature type="domain" description="DUF8175" evidence="3">
    <location>
        <begin position="57"/>
        <end position="245"/>
    </location>
</feature>
<sequence length="274" mass="28562">MPLSDDQPHTRTRLPVGEQPSHQMTARQPRPVRTLLTVLLVVTLLVIAVSVANRGKPDRGSAGSGTAAPGSGDGTQAGAAATAPSGTKPVDTTANGIANGFPHTDQGAQSAAANYATALGSAEMFRTASRHTVVDTVSDPTVAAAIQQRLDAAFTAENNGRFGLDAEGRAPKGLTFVSRTVPVGTRTTNYADTATTVEVWCTGLHGLAGDGSTRPVSQDWYTLTVTMRWTGSDWKVTDFDRASGPAPVPGDQQAATAQQITDAVQRFGGFRYAR</sequence>
<name>A0ABP4DWL4_9ACTN</name>
<comment type="caution">
    <text evidence="4">The sequence shown here is derived from an EMBL/GenBank/DDBJ whole genome shotgun (WGS) entry which is preliminary data.</text>
</comment>
<keyword evidence="5" id="KW-1185">Reference proteome</keyword>
<feature type="compositionally biased region" description="Low complexity" evidence="1">
    <location>
        <begin position="60"/>
        <end position="87"/>
    </location>
</feature>
<dbReference type="RefSeq" id="WP_344622596.1">
    <property type="nucleotide sequence ID" value="NZ_BAAALD010000008.1"/>
</dbReference>
<keyword evidence="2" id="KW-0472">Membrane</keyword>
<feature type="region of interest" description="Disordered" evidence="1">
    <location>
        <begin position="1"/>
        <end position="29"/>
    </location>
</feature>
<dbReference type="Pfam" id="PF26526">
    <property type="entry name" value="DUF8175"/>
    <property type="match status" value="1"/>
</dbReference>
<keyword evidence="2" id="KW-0812">Transmembrane</keyword>
<accession>A0ABP4DWL4</accession>
<evidence type="ECO:0000259" key="3">
    <source>
        <dbReference type="Pfam" id="PF26526"/>
    </source>
</evidence>
<dbReference type="InterPro" id="IPR058488">
    <property type="entry name" value="DUF8175"/>
</dbReference>
<feature type="region of interest" description="Disordered" evidence="1">
    <location>
        <begin position="54"/>
        <end position="106"/>
    </location>
</feature>
<protein>
    <recommendedName>
        <fullName evidence="3">DUF8175 domain-containing protein</fullName>
    </recommendedName>
</protein>
<organism evidence="4 5">
    <name type="scientific">Kitasatospora arboriphila</name>
    <dbReference type="NCBI Taxonomy" id="258052"/>
    <lineage>
        <taxon>Bacteria</taxon>
        <taxon>Bacillati</taxon>
        <taxon>Actinomycetota</taxon>
        <taxon>Actinomycetes</taxon>
        <taxon>Kitasatosporales</taxon>
        <taxon>Streptomycetaceae</taxon>
        <taxon>Kitasatospora</taxon>
    </lineage>
</organism>
<reference evidence="5" key="1">
    <citation type="journal article" date="2019" name="Int. J. Syst. Evol. Microbiol.">
        <title>The Global Catalogue of Microorganisms (GCM) 10K type strain sequencing project: providing services to taxonomists for standard genome sequencing and annotation.</title>
        <authorList>
            <consortium name="The Broad Institute Genomics Platform"/>
            <consortium name="The Broad Institute Genome Sequencing Center for Infectious Disease"/>
            <person name="Wu L."/>
            <person name="Ma J."/>
        </authorList>
    </citation>
    <scope>NUCLEOTIDE SEQUENCE [LARGE SCALE GENOMIC DNA]</scope>
    <source>
        <strain evidence="5">JCM 13002</strain>
    </source>
</reference>
<proteinExistence type="predicted"/>
<dbReference type="Proteomes" id="UP001499987">
    <property type="component" value="Unassembled WGS sequence"/>
</dbReference>
<evidence type="ECO:0000256" key="1">
    <source>
        <dbReference type="SAM" id="MobiDB-lite"/>
    </source>
</evidence>
<feature type="transmembrane region" description="Helical" evidence="2">
    <location>
        <begin position="34"/>
        <end position="52"/>
    </location>
</feature>
<keyword evidence="2" id="KW-1133">Transmembrane helix</keyword>
<dbReference type="EMBL" id="BAAALD010000008">
    <property type="protein sequence ID" value="GAA1074467.1"/>
    <property type="molecule type" value="Genomic_DNA"/>
</dbReference>
<evidence type="ECO:0000313" key="5">
    <source>
        <dbReference type="Proteomes" id="UP001499987"/>
    </source>
</evidence>